<keyword evidence="4" id="KW-1185">Reference proteome</keyword>
<evidence type="ECO:0000259" key="2">
    <source>
        <dbReference type="Pfam" id="PF00582"/>
    </source>
</evidence>
<dbReference type="Proteomes" id="UP001597460">
    <property type="component" value="Unassembled WGS sequence"/>
</dbReference>
<evidence type="ECO:0000256" key="1">
    <source>
        <dbReference type="ARBA" id="ARBA00008791"/>
    </source>
</evidence>
<feature type="domain" description="UspA" evidence="2">
    <location>
        <begin position="158"/>
        <end position="316"/>
    </location>
</feature>
<comment type="caution">
    <text evidence="3">The sequence shown here is derived from an EMBL/GenBank/DDBJ whole genome shotgun (WGS) entry which is preliminary data.</text>
</comment>
<feature type="domain" description="UspA" evidence="2">
    <location>
        <begin position="3"/>
        <end position="146"/>
    </location>
</feature>
<dbReference type="PANTHER" id="PTHR46268:SF6">
    <property type="entry name" value="UNIVERSAL STRESS PROTEIN UP12"/>
    <property type="match status" value="1"/>
</dbReference>
<reference evidence="4" key="1">
    <citation type="journal article" date="2019" name="Int. J. Syst. Evol. Microbiol.">
        <title>The Global Catalogue of Microorganisms (GCM) 10K type strain sequencing project: providing services to taxonomists for standard genome sequencing and annotation.</title>
        <authorList>
            <consortium name="The Broad Institute Genomics Platform"/>
            <consortium name="The Broad Institute Genome Sequencing Center for Infectious Disease"/>
            <person name="Wu L."/>
            <person name="Ma J."/>
        </authorList>
    </citation>
    <scope>NUCLEOTIDE SEQUENCE [LARGE SCALE GENOMIC DNA]</scope>
    <source>
        <strain evidence="4">KCTC 52042</strain>
    </source>
</reference>
<organism evidence="3 4">
    <name type="scientific">Gracilimonas halophila</name>
    <dbReference type="NCBI Taxonomy" id="1834464"/>
    <lineage>
        <taxon>Bacteria</taxon>
        <taxon>Pseudomonadati</taxon>
        <taxon>Balneolota</taxon>
        <taxon>Balneolia</taxon>
        <taxon>Balneolales</taxon>
        <taxon>Balneolaceae</taxon>
        <taxon>Gracilimonas</taxon>
    </lineage>
</organism>
<proteinExistence type="inferred from homology"/>
<dbReference type="PANTHER" id="PTHR46268">
    <property type="entry name" value="STRESS RESPONSE PROTEIN NHAX"/>
    <property type="match status" value="1"/>
</dbReference>
<dbReference type="Gene3D" id="3.40.50.620">
    <property type="entry name" value="HUPs"/>
    <property type="match status" value="2"/>
</dbReference>
<dbReference type="CDD" id="cd00293">
    <property type="entry name" value="USP-like"/>
    <property type="match status" value="2"/>
</dbReference>
<name>A0ABW5JGV3_9BACT</name>
<dbReference type="Pfam" id="PF00582">
    <property type="entry name" value="Usp"/>
    <property type="match status" value="2"/>
</dbReference>
<dbReference type="InterPro" id="IPR006016">
    <property type="entry name" value="UspA"/>
</dbReference>
<dbReference type="InterPro" id="IPR006015">
    <property type="entry name" value="Universal_stress_UspA"/>
</dbReference>
<evidence type="ECO:0000313" key="3">
    <source>
        <dbReference type="EMBL" id="MFD2531974.1"/>
    </source>
</evidence>
<evidence type="ECO:0000313" key="4">
    <source>
        <dbReference type="Proteomes" id="UP001597460"/>
    </source>
</evidence>
<gene>
    <name evidence="3" type="ORF">ACFSVN_05915</name>
</gene>
<dbReference type="PRINTS" id="PR01438">
    <property type="entry name" value="UNVRSLSTRESS"/>
</dbReference>
<sequence>MDIKRVLIPTDLSEKSNAALASADLFIEKFDCMVDLMHVIPLSKYLGDSFDKIGVPLNMSQDIYPKLIETQRKELSAFANEHIKDKERRGEYIVTIDRKPSDSILKQIDKVNYDLVIMSARGSHYADFFHGSATDKIVRRSKTPILTLSETMFVEKLNTIVVPCDFSNNSLAAIPMAFDMAKKFGAKLELLNVIEMYTHDVHGIEPTTLGIDEKAVYGGLKGRLKSFFSDYEEYDFEIKDGDKLYHDTLSHNNGGEKVSIEFKTIIRKSIAAHHEIVDYCNKNADLVIMSTHGRTGLSRMLLGSTTEQVIQQLDKPQITIKPDLKD</sequence>
<dbReference type="InterPro" id="IPR014729">
    <property type="entry name" value="Rossmann-like_a/b/a_fold"/>
</dbReference>
<accession>A0ABW5JGV3</accession>
<comment type="similarity">
    <text evidence="1">Belongs to the universal stress protein A family.</text>
</comment>
<dbReference type="SUPFAM" id="SSF52402">
    <property type="entry name" value="Adenine nucleotide alpha hydrolases-like"/>
    <property type="match status" value="2"/>
</dbReference>
<protein>
    <submittedName>
        <fullName evidence="3">Universal stress protein</fullName>
    </submittedName>
</protein>
<dbReference type="EMBL" id="JBHULI010000022">
    <property type="protein sequence ID" value="MFD2531974.1"/>
    <property type="molecule type" value="Genomic_DNA"/>
</dbReference>
<dbReference type="RefSeq" id="WP_390299984.1">
    <property type="nucleotide sequence ID" value="NZ_JBHULI010000022.1"/>
</dbReference>